<dbReference type="EMBL" id="VJMJ01000262">
    <property type="protein sequence ID" value="KAF0724795.1"/>
    <property type="molecule type" value="Genomic_DNA"/>
</dbReference>
<proteinExistence type="predicted"/>
<evidence type="ECO:0000313" key="2">
    <source>
        <dbReference type="EMBL" id="KAF0724795.1"/>
    </source>
</evidence>
<organism evidence="2 3">
    <name type="scientific">Aphanomyces euteiches</name>
    <dbReference type="NCBI Taxonomy" id="100861"/>
    <lineage>
        <taxon>Eukaryota</taxon>
        <taxon>Sar</taxon>
        <taxon>Stramenopiles</taxon>
        <taxon>Oomycota</taxon>
        <taxon>Saprolegniomycetes</taxon>
        <taxon>Saprolegniales</taxon>
        <taxon>Verrucalvaceae</taxon>
        <taxon>Aphanomyces</taxon>
    </lineage>
</organism>
<dbReference type="Proteomes" id="UP000481153">
    <property type="component" value="Unassembled WGS sequence"/>
</dbReference>
<accession>A0A6G0WC11</accession>
<gene>
    <name evidence="2" type="ORF">Ae201684_016612</name>
</gene>
<feature type="compositionally biased region" description="Basic and acidic residues" evidence="1">
    <location>
        <begin position="22"/>
        <end position="40"/>
    </location>
</feature>
<dbReference type="AlphaFoldDB" id="A0A6G0WC11"/>
<keyword evidence="3" id="KW-1185">Reference proteome</keyword>
<evidence type="ECO:0000256" key="1">
    <source>
        <dbReference type="SAM" id="MobiDB-lite"/>
    </source>
</evidence>
<dbReference type="VEuPathDB" id="FungiDB:AeMF1_015072"/>
<evidence type="ECO:0000313" key="3">
    <source>
        <dbReference type="Proteomes" id="UP000481153"/>
    </source>
</evidence>
<comment type="caution">
    <text evidence="2">The sequence shown here is derived from an EMBL/GenBank/DDBJ whole genome shotgun (WGS) entry which is preliminary data.</text>
</comment>
<reference evidence="2 3" key="1">
    <citation type="submission" date="2019-07" db="EMBL/GenBank/DDBJ databases">
        <title>Genomics analysis of Aphanomyces spp. identifies a new class of oomycete effector associated with host adaptation.</title>
        <authorList>
            <person name="Gaulin E."/>
        </authorList>
    </citation>
    <scope>NUCLEOTIDE SEQUENCE [LARGE SCALE GENOMIC DNA]</scope>
    <source>
        <strain evidence="2 3">ATCC 201684</strain>
    </source>
</reference>
<feature type="region of interest" description="Disordered" evidence="1">
    <location>
        <begin position="15"/>
        <end position="65"/>
    </location>
</feature>
<sequence>MVVPCCWMRSHGPLLEQSVPKPRHEDTPRSSVDLQRREVYGELVDEGNPDAPPRRQRKPAAPGSTEVINHATVTAITDEEKALLDQVEREHALPDTSVRLGLVLCHRLGIDTVATLRNILQDVLDERGRNAT</sequence>
<protein>
    <submittedName>
        <fullName evidence="2">Uncharacterized protein</fullName>
    </submittedName>
</protein>
<name>A0A6G0WC11_9STRA</name>